<dbReference type="KEGG" id="hmg:100210433"/>
<organism evidence="2">
    <name type="scientific">Hydra vulgaris</name>
    <name type="common">Hydra</name>
    <name type="synonym">Hydra attenuata</name>
    <dbReference type="NCBI Taxonomy" id="6087"/>
    <lineage>
        <taxon>Eukaryota</taxon>
        <taxon>Metazoa</taxon>
        <taxon>Cnidaria</taxon>
        <taxon>Hydrozoa</taxon>
        <taxon>Hydroidolina</taxon>
        <taxon>Anthoathecata</taxon>
        <taxon>Aplanulata</taxon>
        <taxon>Hydridae</taxon>
        <taxon>Hydra</taxon>
    </lineage>
</organism>
<reference evidence="2" key="1">
    <citation type="journal article" date="2013" name="Genome Biol. Evol.">
        <title>Punctuated emergences of genetic and phenotypic innovations in eumetazoan, bilaterian, euteleostome, and hominidae ancestors.</title>
        <authorList>
            <person name="Wenger Y."/>
            <person name="Galliot B."/>
        </authorList>
    </citation>
    <scope>NUCLEOTIDE SEQUENCE</scope>
    <source>
        <tissue evidence="2">Whole animals</tissue>
    </source>
</reference>
<sequence length="780" mass="88888">MFSALRRFSRKPEEKVFPSGIAPVDQQMQKKYAKGVQYNMKIIIKGDRNTGKSALLHRLTGCEFKEEYIPTHEIQVANVNWNYRGAEDIVKVEVWDIVDKSQKRKNPSDGLKIQNETANPADSMVLDAEFINVYKGTHGVIIILDITKAWTWQYTQRELDKIPAHIAVLILANFQDMREHKVVQTEEIISFIEHYERPSGSAEIYFCECSVKEGFGLSFIYKFLNMPFLILQRETLLRQLEANTLEIEESRETLSIDSSSPEQCYEKFKLLQKAPETMGSKHVSSHDLRIVNENEGNEGNKDDVVTIKAQEALNLNPIKQLPLAQVTPPALNINPIKQLPVAQVTPPVESTKPITDKNNAETLKPSRFQLYKSKFFGGEVETKDMFKNQQEVNNVDEFVPDQLDSDFLNTSIVIATAPSNTKENFLTSNSISDDDDICDGKPTIASYEDLESNHDVSFEDLESNHDVSFEKSESEEEFDELSDSERLKTPDHSIFQVKPSKNNDSNVNNDIIKHNGTNKYNDTKKNDTREYNGANKHNDNKKYDSSECNGTKKYSDNNKNVSKYENKKSLSNELDIQSDEDSTKESLNLQSNCLQSNQSNISSEEENNVYEIASVVEEDWMQDKSADESDTKDEKEKNKKNNEKIKNTMNDSKKNSTVVEKKTSINFDVDELEIFMQNQLQKTPSKDASTDEIKVKEKKKKKKTSLTQGSETAENVKRKKKLKATDLQNQITANSSDIGKSKEAKNQNVTKHTKSLDEKKKKTKSKAKQPEDTLDNFFAS</sequence>
<dbReference type="PANTHER" id="PTHR14932:SF1">
    <property type="entry name" value="RAB-LIKE PROTEIN 6"/>
    <property type="match status" value="1"/>
</dbReference>
<dbReference type="PROSITE" id="PS51419">
    <property type="entry name" value="RAB"/>
    <property type="match status" value="1"/>
</dbReference>
<feature type="compositionally biased region" description="Acidic residues" evidence="1">
    <location>
        <begin position="473"/>
        <end position="482"/>
    </location>
</feature>
<feature type="compositionally biased region" description="Basic and acidic residues" evidence="1">
    <location>
        <begin position="621"/>
        <end position="658"/>
    </location>
</feature>
<dbReference type="InterPro" id="IPR040385">
    <property type="entry name" value="RABL6"/>
</dbReference>
<dbReference type="InterPro" id="IPR027417">
    <property type="entry name" value="P-loop_NTPase"/>
</dbReference>
<evidence type="ECO:0000256" key="1">
    <source>
        <dbReference type="SAM" id="MobiDB-lite"/>
    </source>
</evidence>
<protein>
    <submittedName>
        <fullName evidence="2">Putative GTP-binding protein Parf</fullName>
    </submittedName>
</protein>
<dbReference type="AlphaFoldDB" id="T2MCW7"/>
<dbReference type="OrthoDB" id="207081at2759"/>
<proteinExistence type="evidence at transcript level"/>
<feature type="compositionally biased region" description="Polar residues" evidence="1">
    <location>
        <begin position="499"/>
        <end position="520"/>
    </location>
</feature>
<dbReference type="PANTHER" id="PTHR14932">
    <property type="entry name" value="RAS GTPASE-RELATED"/>
    <property type="match status" value="1"/>
</dbReference>
<feature type="region of interest" description="Disordered" evidence="1">
    <location>
        <begin position="620"/>
        <end position="658"/>
    </location>
</feature>
<dbReference type="Gene3D" id="3.40.50.300">
    <property type="entry name" value="P-loop containing nucleotide triphosphate hydrolases"/>
    <property type="match status" value="1"/>
</dbReference>
<dbReference type="EMBL" id="HAAD01003555">
    <property type="protein sequence ID" value="CDG69787.1"/>
    <property type="molecule type" value="mRNA"/>
</dbReference>
<feature type="region of interest" description="Disordered" evidence="1">
    <location>
        <begin position="464"/>
        <end position="585"/>
    </location>
</feature>
<evidence type="ECO:0000313" key="2">
    <source>
        <dbReference type="EMBL" id="CDG69787.1"/>
    </source>
</evidence>
<dbReference type="GO" id="GO:0005525">
    <property type="term" value="F:GTP binding"/>
    <property type="evidence" value="ECO:0007669"/>
    <property type="project" value="InterPro"/>
</dbReference>
<dbReference type="GO" id="GO:0005634">
    <property type="term" value="C:nucleus"/>
    <property type="evidence" value="ECO:0007669"/>
    <property type="project" value="TreeGrafter"/>
</dbReference>
<feature type="compositionally biased region" description="Basic and acidic residues" evidence="1">
    <location>
        <begin position="684"/>
        <end position="695"/>
    </location>
</feature>
<name>T2MCW7_HYDVU</name>
<feature type="compositionally biased region" description="Polar residues" evidence="1">
    <location>
        <begin position="726"/>
        <end position="738"/>
    </location>
</feature>
<dbReference type="SMART" id="SM00175">
    <property type="entry name" value="RAB"/>
    <property type="match status" value="1"/>
</dbReference>
<feature type="compositionally biased region" description="Basic and acidic residues" evidence="1">
    <location>
        <begin position="521"/>
        <end position="545"/>
    </location>
</feature>
<feature type="region of interest" description="Disordered" evidence="1">
    <location>
        <begin position="677"/>
        <end position="780"/>
    </location>
</feature>
<dbReference type="Pfam" id="PF08477">
    <property type="entry name" value="Roc"/>
    <property type="match status" value="1"/>
</dbReference>
<dbReference type="GO" id="GO:0005829">
    <property type="term" value="C:cytosol"/>
    <property type="evidence" value="ECO:0007669"/>
    <property type="project" value="TreeGrafter"/>
</dbReference>
<dbReference type="SUPFAM" id="SSF52540">
    <property type="entry name" value="P-loop containing nucleoside triphosphate hydrolases"/>
    <property type="match status" value="1"/>
</dbReference>
<accession>T2MCW7</accession>
<gene>
    <name evidence="2" type="primary">PARF</name>
</gene>